<dbReference type="STRING" id="50429.A0A2B4RZY2"/>
<reference evidence="3" key="1">
    <citation type="journal article" date="2017" name="bioRxiv">
        <title>Comparative analysis of the genomes of Stylophora pistillata and Acropora digitifera provides evidence for extensive differences between species of corals.</title>
        <authorList>
            <person name="Voolstra C.R."/>
            <person name="Li Y."/>
            <person name="Liew Y.J."/>
            <person name="Baumgarten S."/>
            <person name="Zoccola D."/>
            <person name="Flot J.-F."/>
            <person name="Tambutte S."/>
            <person name="Allemand D."/>
            <person name="Aranda M."/>
        </authorList>
    </citation>
    <scope>NUCLEOTIDE SEQUENCE [LARGE SCALE GENOMIC DNA]</scope>
</reference>
<dbReference type="Proteomes" id="UP000225706">
    <property type="component" value="Unassembled WGS sequence"/>
</dbReference>
<dbReference type="EMBL" id="LSMT01000231">
    <property type="protein sequence ID" value="PFX22716.1"/>
    <property type="molecule type" value="Genomic_DNA"/>
</dbReference>
<evidence type="ECO:0000256" key="1">
    <source>
        <dbReference type="SAM" id="SignalP"/>
    </source>
</evidence>
<feature type="chain" id="PRO_5012563938" evidence="1">
    <location>
        <begin position="20"/>
        <end position="497"/>
    </location>
</feature>
<dbReference type="InterPro" id="IPR008716">
    <property type="entry name" value="NodZ"/>
</dbReference>
<feature type="signal peptide" evidence="1">
    <location>
        <begin position="1"/>
        <end position="19"/>
    </location>
</feature>
<dbReference type="OrthoDB" id="5951598at2759"/>
<gene>
    <name evidence="2" type="primary">nodZ</name>
    <name evidence="2" type="ORF">AWC38_SpisGene12743</name>
</gene>
<dbReference type="Gene3D" id="3.40.50.11350">
    <property type="match status" value="1"/>
</dbReference>
<accession>A0A2B4RZY2</accession>
<comment type="caution">
    <text evidence="2">The sequence shown here is derived from an EMBL/GenBank/DDBJ whole genome shotgun (WGS) entry which is preliminary data.</text>
</comment>
<sequence length="497" mass="57007">MRFKLSCLMNCLVVVPVICALLLYLKSTQDTENICWKILSNCRMRAFSDEQQITEEKNAKKRTPTIEKKRLLDMKNNLNEPLKVNVTSLVLKELQEGFFAAVREGTQRDSTLDTTVCVSEPTVLECMDIGFGALLLATLDHVLYCRMLGIDKMTIFWKNCQTCCVKDPQENSWPAYFEPLNTEAELNAKKVLCLGGIIVGKVLVREYAKLPRFNEEKKYQAKGILRSSLLDVGFRKRQSLPGYEEGAIITPQLRKWVHDIIREHVRPQESIQSRMNQFYMEHMHGYNMLGVHVRGTDHAMEMEEKKLPAMEKWIQDAETIFKTLEEPKKIFLAGDNNEIIDRFVGYFEKDKVVYTSAIRANKYQSLNPINGQVKDIDPIETGSQVLIDILLLAKCGHFLHAESSVATLASFFNPEMELHFLGSLEENGTFEAENGDLAKMLDPQTNYEDEIEWENCWEEQIEDLAWCYRTNSPYSACPNMAAGQLIDSSEVRTYLSE</sequence>
<evidence type="ECO:0000313" key="3">
    <source>
        <dbReference type="Proteomes" id="UP000225706"/>
    </source>
</evidence>
<proteinExistence type="predicted"/>
<dbReference type="GO" id="GO:0016758">
    <property type="term" value="F:hexosyltransferase activity"/>
    <property type="evidence" value="ECO:0007669"/>
    <property type="project" value="InterPro"/>
</dbReference>
<dbReference type="Pfam" id="PF05830">
    <property type="entry name" value="NodZ"/>
    <property type="match status" value="1"/>
</dbReference>
<dbReference type="AlphaFoldDB" id="A0A2B4RZY2"/>
<keyword evidence="1" id="KW-0732">Signal</keyword>
<organism evidence="2 3">
    <name type="scientific">Stylophora pistillata</name>
    <name type="common">Smooth cauliflower coral</name>
    <dbReference type="NCBI Taxonomy" id="50429"/>
    <lineage>
        <taxon>Eukaryota</taxon>
        <taxon>Metazoa</taxon>
        <taxon>Cnidaria</taxon>
        <taxon>Anthozoa</taxon>
        <taxon>Hexacorallia</taxon>
        <taxon>Scleractinia</taxon>
        <taxon>Astrocoeniina</taxon>
        <taxon>Pocilloporidae</taxon>
        <taxon>Stylophora</taxon>
    </lineage>
</organism>
<name>A0A2B4RZY2_STYPI</name>
<dbReference type="GO" id="GO:0009312">
    <property type="term" value="P:oligosaccharide biosynthetic process"/>
    <property type="evidence" value="ECO:0007669"/>
    <property type="project" value="InterPro"/>
</dbReference>
<protein>
    <submittedName>
        <fullName evidence="2">Nodulation protein Z</fullName>
    </submittedName>
</protein>
<evidence type="ECO:0000313" key="2">
    <source>
        <dbReference type="EMBL" id="PFX22716.1"/>
    </source>
</evidence>
<keyword evidence="3" id="KW-1185">Reference proteome</keyword>